<dbReference type="PANTHER" id="PTHR11014:SF140">
    <property type="entry name" value="IAA-AMINO ACID HYDROLASE ILR1-LIKE 3"/>
    <property type="match status" value="1"/>
</dbReference>
<dbReference type="Pfam" id="PF01546">
    <property type="entry name" value="Peptidase_M20"/>
    <property type="match status" value="1"/>
</dbReference>
<protein>
    <recommendedName>
        <fullName evidence="6">Peptidase M20 dimerisation domain-containing protein</fullName>
    </recommendedName>
</protein>
<dbReference type="Gene3D" id="3.40.630.10">
    <property type="entry name" value="Zn peptidases"/>
    <property type="match status" value="1"/>
</dbReference>
<dbReference type="Gene3D" id="3.30.70.360">
    <property type="match status" value="1"/>
</dbReference>
<dbReference type="Pfam" id="PF07687">
    <property type="entry name" value="M20_dimer"/>
    <property type="match status" value="1"/>
</dbReference>
<dbReference type="InterPro" id="IPR044757">
    <property type="entry name" value="ILR1-like_Hyd"/>
</dbReference>
<dbReference type="NCBIfam" id="TIGR01891">
    <property type="entry name" value="amidohydrolases"/>
    <property type="match status" value="1"/>
</dbReference>
<feature type="transmembrane region" description="Helical" evidence="5">
    <location>
        <begin position="130"/>
        <end position="149"/>
    </location>
</feature>
<comment type="function">
    <text evidence="1">Hydrolyzes certain amino acid conjugates of the plant growth regulator indole-3-acetic acid (IAA).</text>
</comment>
<evidence type="ECO:0000256" key="3">
    <source>
        <dbReference type="ARBA" id="ARBA00022729"/>
    </source>
</evidence>
<evidence type="ECO:0000313" key="8">
    <source>
        <dbReference type="Proteomes" id="UP000734854"/>
    </source>
</evidence>
<sequence>MVASSSANGEDEPRQRQMQTEIRDVLSALTGRLGALGRSMARSDGRDAEHGFGTITLTGENKGATMKAEIEELMESGVTYGDDSGMLTYANSNYQAVNNSILLGGSTTAEDPGVHVDITDQMGDLHARRLLLLPLLLCFFFFLACLALSSSPHYDAEELLRSANEEKEWLVSIRRRIHEQPELRFQEHNTSAFIRFHLDRLGIPYSFPYARTGVLAQIGSGDPPIVALRADMDALPLQEMVEWEHKSKNDGVMHACGHDAHVTMLLGAAKLLNQRKNILRGTVRLLFQPAEEGGAGAFHMIKEGALDGIEAIFAMHVDYRLPTGSISSIPGPSQAAVCVFEAKIEGRGGDAAKPHLNVDPLIAAAFAILSMQQLISREDDPLHSQVLSVTYVKGGSSFNETPPIVEFGGTLRSITTEGLQRLQRRVKEVIEGQAAVQRCKAVISMLAEEYPIYPAVVNDEELNDHLQQVGALLLGQDKVKMGGKIMAGEDFAFYQQLIPGVMFGIGMRNERAGSVYPPHSPHFFLDEEVLPIGAALHTAIVELYLNQRCMEV</sequence>
<comment type="caution">
    <text evidence="7">The sequence shown here is derived from an EMBL/GenBank/DDBJ whole genome shotgun (WGS) entry which is preliminary data.</text>
</comment>
<dbReference type="AlphaFoldDB" id="A0A8J5KX13"/>
<evidence type="ECO:0000256" key="2">
    <source>
        <dbReference type="ARBA" id="ARBA00006153"/>
    </source>
</evidence>
<dbReference type="SUPFAM" id="SSF55031">
    <property type="entry name" value="Bacterial exopeptidase dimerisation domain"/>
    <property type="match status" value="1"/>
</dbReference>
<dbReference type="SUPFAM" id="SSF53187">
    <property type="entry name" value="Zn-dependent exopeptidases"/>
    <property type="match status" value="1"/>
</dbReference>
<dbReference type="PANTHER" id="PTHR11014">
    <property type="entry name" value="PEPTIDASE M20 FAMILY MEMBER"/>
    <property type="match status" value="1"/>
</dbReference>
<accession>A0A8J5KX13</accession>
<keyword evidence="5" id="KW-0472">Membrane</keyword>
<proteinExistence type="inferred from homology"/>
<keyword evidence="4" id="KW-0378">Hydrolase</keyword>
<dbReference type="FunFam" id="3.30.70.360:FF:000001">
    <property type="entry name" value="N-acetyldiaminopimelate deacetylase"/>
    <property type="match status" value="1"/>
</dbReference>
<keyword evidence="8" id="KW-1185">Reference proteome</keyword>
<evidence type="ECO:0000256" key="4">
    <source>
        <dbReference type="ARBA" id="ARBA00022801"/>
    </source>
</evidence>
<feature type="domain" description="Peptidase M20 dimerisation" evidence="6">
    <location>
        <begin position="340"/>
        <end position="433"/>
    </location>
</feature>
<keyword evidence="5" id="KW-0812">Transmembrane</keyword>
<organism evidence="7 8">
    <name type="scientific">Zingiber officinale</name>
    <name type="common">Ginger</name>
    <name type="synonym">Amomum zingiber</name>
    <dbReference type="NCBI Taxonomy" id="94328"/>
    <lineage>
        <taxon>Eukaryota</taxon>
        <taxon>Viridiplantae</taxon>
        <taxon>Streptophyta</taxon>
        <taxon>Embryophyta</taxon>
        <taxon>Tracheophyta</taxon>
        <taxon>Spermatophyta</taxon>
        <taxon>Magnoliopsida</taxon>
        <taxon>Liliopsida</taxon>
        <taxon>Zingiberales</taxon>
        <taxon>Zingiberaceae</taxon>
        <taxon>Zingiber</taxon>
    </lineage>
</organism>
<dbReference type="GO" id="GO:0016787">
    <property type="term" value="F:hydrolase activity"/>
    <property type="evidence" value="ECO:0007669"/>
    <property type="project" value="UniProtKB-KW"/>
</dbReference>
<dbReference type="InterPro" id="IPR036264">
    <property type="entry name" value="Bact_exopeptidase_dim_dom"/>
</dbReference>
<evidence type="ECO:0000256" key="1">
    <source>
        <dbReference type="ARBA" id="ARBA00003007"/>
    </source>
</evidence>
<dbReference type="InterPro" id="IPR017439">
    <property type="entry name" value="Amidohydrolase"/>
</dbReference>
<dbReference type="GO" id="GO:0009850">
    <property type="term" value="P:auxin metabolic process"/>
    <property type="evidence" value="ECO:0007669"/>
    <property type="project" value="InterPro"/>
</dbReference>
<evidence type="ECO:0000259" key="6">
    <source>
        <dbReference type="Pfam" id="PF07687"/>
    </source>
</evidence>
<dbReference type="EMBL" id="JACMSC010000012">
    <property type="protein sequence ID" value="KAG6496302.1"/>
    <property type="molecule type" value="Genomic_DNA"/>
</dbReference>
<evidence type="ECO:0000256" key="5">
    <source>
        <dbReference type="SAM" id="Phobius"/>
    </source>
</evidence>
<gene>
    <name evidence="7" type="ORF">ZIOFF_044163</name>
</gene>
<reference evidence="7 8" key="1">
    <citation type="submission" date="2020-08" db="EMBL/GenBank/DDBJ databases">
        <title>Plant Genome Project.</title>
        <authorList>
            <person name="Zhang R.-G."/>
        </authorList>
    </citation>
    <scope>NUCLEOTIDE SEQUENCE [LARGE SCALE GENOMIC DNA]</scope>
    <source>
        <tissue evidence="7">Rhizome</tissue>
    </source>
</reference>
<keyword evidence="5" id="KW-1133">Transmembrane helix</keyword>
<dbReference type="Proteomes" id="UP000734854">
    <property type="component" value="Unassembled WGS sequence"/>
</dbReference>
<dbReference type="InterPro" id="IPR011650">
    <property type="entry name" value="Peptidase_M20_dimer"/>
</dbReference>
<dbReference type="InterPro" id="IPR002933">
    <property type="entry name" value="Peptidase_M20"/>
</dbReference>
<evidence type="ECO:0000313" key="7">
    <source>
        <dbReference type="EMBL" id="KAG6496302.1"/>
    </source>
</evidence>
<name>A0A8J5KX13_ZINOF</name>
<dbReference type="CDD" id="cd08017">
    <property type="entry name" value="M20_IAA_Hyd"/>
    <property type="match status" value="1"/>
</dbReference>
<comment type="similarity">
    <text evidence="2">Belongs to the peptidase M20 family.</text>
</comment>
<keyword evidence="3" id="KW-0732">Signal</keyword>